<dbReference type="OrthoDB" id="4241902at2"/>
<keyword evidence="4" id="KW-1185">Reference proteome</keyword>
<feature type="compositionally biased region" description="Basic and acidic residues" evidence="1">
    <location>
        <begin position="105"/>
        <end position="114"/>
    </location>
</feature>
<sequence>MVSRKYFAALLGFIGGLAVASTGIAYAHVAGGAAPCTYTLQGDVVCVQHIEGKTPGDGGPIPHQETCLPVEALTLPAPTGNGTTQLGPKVTCSTATSETPQMIGRHREPLDLRP</sequence>
<organism evidence="3 4">
    <name type="scientific">Streptomyces sviceus (strain ATCC 29083 / DSM 924 / JCM 4929 / NBRC 13980 / NCIMB 11184 / NRRL 5439 / UC 5370)</name>
    <dbReference type="NCBI Taxonomy" id="463191"/>
    <lineage>
        <taxon>Bacteria</taxon>
        <taxon>Bacillati</taxon>
        <taxon>Actinomycetota</taxon>
        <taxon>Actinomycetes</taxon>
        <taxon>Kitasatosporales</taxon>
        <taxon>Streptomycetaceae</taxon>
        <taxon>Streptomyces</taxon>
    </lineage>
</organism>
<dbReference type="RefSeq" id="WP_007383926.1">
    <property type="nucleotide sequence ID" value="NZ_CM000951.1"/>
</dbReference>
<reference evidence="3" key="1">
    <citation type="submission" date="2009-10" db="EMBL/GenBank/DDBJ databases">
        <title>The genome sequence of Streptomyces sviceus strain ATCC 29083.</title>
        <authorList>
            <consortium name="The Broad Institute Genome Sequencing Platform"/>
            <consortium name="Broad Institute Microbial Sequencing Center"/>
            <person name="Fischbach M."/>
            <person name="Godfrey P."/>
            <person name="Ward D."/>
            <person name="Young S."/>
            <person name="Zeng Q."/>
            <person name="Koehrsen M."/>
            <person name="Alvarado L."/>
            <person name="Berlin A.M."/>
            <person name="Bochicchio J."/>
            <person name="Borenstein D."/>
            <person name="Chapman S.B."/>
            <person name="Chen Z."/>
            <person name="Engels R."/>
            <person name="Freedman E."/>
            <person name="Gellesch M."/>
            <person name="Goldberg J."/>
            <person name="Griggs A."/>
            <person name="Gujja S."/>
            <person name="Heilman E.R."/>
            <person name="Heiman D.I."/>
            <person name="Hepburn T.A."/>
            <person name="Howarth C."/>
            <person name="Jen D."/>
            <person name="Larson L."/>
            <person name="Lewis B."/>
            <person name="Mehta T."/>
            <person name="Park D."/>
            <person name="Pearson M."/>
            <person name="Richards J."/>
            <person name="Roberts A."/>
            <person name="Saif S."/>
            <person name="Shea T.D."/>
            <person name="Shenoy N."/>
            <person name="Sisk P."/>
            <person name="Stolte C."/>
            <person name="Sykes S.N."/>
            <person name="Thomson T."/>
            <person name="Walk T."/>
            <person name="White J."/>
            <person name="Yandava C."/>
            <person name="Straight P."/>
            <person name="Clardy J."/>
            <person name="Hung D."/>
            <person name="Kolter R."/>
            <person name="Mekalanos J."/>
            <person name="Walker S."/>
            <person name="Walsh C.T."/>
            <person name="Wieland-Brown L.C."/>
            <person name="Haas B."/>
            <person name="Nusbaum C."/>
            <person name="Birren B."/>
        </authorList>
    </citation>
    <scope>NUCLEOTIDE SEQUENCE [LARGE SCALE GENOMIC DNA]</scope>
    <source>
        <strain evidence="3">ATCC 29083</strain>
    </source>
</reference>
<dbReference type="HOGENOM" id="CLU_158013_0_0_11"/>
<name>B5HQH2_STRX2</name>
<evidence type="ECO:0000256" key="2">
    <source>
        <dbReference type="SAM" id="SignalP"/>
    </source>
</evidence>
<feature type="region of interest" description="Disordered" evidence="1">
    <location>
        <begin position="78"/>
        <end position="114"/>
    </location>
</feature>
<feature type="signal peptide" evidence="2">
    <location>
        <begin position="1"/>
        <end position="20"/>
    </location>
</feature>
<evidence type="ECO:0008006" key="5">
    <source>
        <dbReference type="Google" id="ProtNLM"/>
    </source>
</evidence>
<protein>
    <recommendedName>
        <fullName evidence="5">Secreted protein</fullName>
    </recommendedName>
</protein>
<proteinExistence type="predicted"/>
<accession>B5HQH2</accession>
<feature type="chain" id="PRO_5039153555" description="Secreted protein" evidence="2">
    <location>
        <begin position="21"/>
        <end position="114"/>
    </location>
</feature>
<evidence type="ECO:0000313" key="3">
    <source>
        <dbReference type="EMBL" id="EDY55077.1"/>
    </source>
</evidence>
<evidence type="ECO:0000313" key="4">
    <source>
        <dbReference type="Proteomes" id="UP000002785"/>
    </source>
</evidence>
<dbReference type="EMBL" id="CM000951">
    <property type="protein sequence ID" value="EDY55077.1"/>
    <property type="molecule type" value="Genomic_DNA"/>
</dbReference>
<dbReference type="AlphaFoldDB" id="B5HQH2"/>
<feature type="compositionally biased region" description="Polar residues" evidence="1">
    <location>
        <begin position="80"/>
        <end position="100"/>
    </location>
</feature>
<keyword evidence="2" id="KW-0732">Signal</keyword>
<evidence type="ECO:0000256" key="1">
    <source>
        <dbReference type="SAM" id="MobiDB-lite"/>
    </source>
</evidence>
<gene>
    <name evidence="3" type="ORF">SSEG_01657</name>
</gene>
<dbReference type="eggNOG" id="ENOG5031UHZ">
    <property type="taxonomic scope" value="Bacteria"/>
</dbReference>
<dbReference type="Proteomes" id="UP000002785">
    <property type="component" value="Chromosome"/>
</dbReference>